<protein>
    <recommendedName>
        <fullName evidence="4">CU044_5270 family protein</fullName>
    </recommendedName>
</protein>
<keyword evidence="1" id="KW-0732">Signal</keyword>
<dbReference type="RefSeq" id="WP_192792366.1">
    <property type="nucleotide sequence ID" value="NZ_JADBEK010000001.1"/>
</dbReference>
<comment type="caution">
    <text evidence="2">The sequence shown here is derived from an EMBL/GenBank/DDBJ whole genome shotgun (WGS) entry which is preliminary data.</text>
</comment>
<feature type="signal peptide" evidence="1">
    <location>
        <begin position="1"/>
        <end position="23"/>
    </location>
</feature>
<gene>
    <name evidence="2" type="ORF">H4W80_011190</name>
</gene>
<dbReference type="EMBL" id="JADBEK010000001">
    <property type="protein sequence ID" value="MBE1592932.1"/>
    <property type="molecule type" value="Genomic_DNA"/>
</dbReference>
<evidence type="ECO:0000256" key="1">
    <source>
        <dbReference type="SAM" id="SignalP"/>
    </source>
</evidence>
<organism evidence="2 3">
    <name type="scientific">Nonomuraea angiospora</name>
    <dbReference type="NCBI Taxonomy" id="46172"/>
    <lineage>
        <taxon>Bacteria</taxon>
        <taxon>Bacillati</taxon>
        <taxon>Actinomycetota</taxon>
        <taxon>Actinomycetes</taxon>
        <taxon>Streptosporangiales</taxon>
        <taxon>Streptosporangiaceae</taxon>
        <taxon>Nonomuraea</taxon>
    </lineage>
</organism>
<proteinExistence type="predicted"/>
<dbReference type="Proteomes" id="UP000633509">
    <property type="component" value="Unassembled WGS sequence"/>
</dbReference>
<accession>A0ABR9MKD4</accession>
<keyword evidence="3" id="KW-1185">Reference proteome</keyword>
<evidence type="ECO:0000313" key="3">
    <source>
        <dbReference type="Proteomes" id="UP000633509"/>
    </source>
</evidence>
<feature type="chain" id="PRO_5046896260" description="CU044_5270 family protein" evidence="1">
    <location>
        <begin position="24"/>
        <end position="299"/>
    </location>
</feature>
<evidence type="ECO:0000313" key="2">
    <source>
        <dbReference type="EMBL" id="MBE1592932.1"/>
    </source>
</evidence>
<name>A0ABR9MKD4_9ACTN</name>
<evidence type="ECO:0008006" key="4">
    <source>
        <dbReference type="Google" id="ProtNLM"/>
    </source>
</evidence>
<reference evidence="2 3" key="1">
    <citation type="submission" date="2020-10" db="EMBL/GenBank/DDBJ databases">
        <title>Sequencing the genomes of 1000 actinobacteria strains.</title>
        <authorList>
            <person name="Klenk H.-P."/>
        </authorList>
    </citation>
    <scope>NUCLEOTIDE SEQUENCE [LARGE SCALE GENOMIC DNA]</scope>
    <source>
        <strain evidence="2 3">DSM 43173</strain>
    </source>
</reference>
<sequence>MRYPIAAVAVLITAGVVAVPAQAAPAEGAYWRVEVVRTADHPRPVGSGYTVTQRSVSVDWQTPGGKAWSAYRELGARPKTAKDEAAWKADGSPTSWTYRTEGMKISLSTEPGKGRVGPVKGRPAGKFRMGEKWVTYAQLQALPTEPETLRARVVADVRAWIDAAAEEAKTTDPSAKKEDWLAHLDRYVAEHMTHLLYENPVPFKVRSAAYQALKTTKGVSDLGQAKDPLNRSGQKVALPVYERKSSVLKEQFIVDTKTMTLLARYVDLQDGGKQLAGKSGVETYKVGWTDDKPAVPAAG</sequence>